<dbReference type="Gene3D" id="2.60.120.10">
    <property type="entry name" value="Jelly Rolls"/>
    <property type="match status" value="1"/>
</dbReference>
<gene>
    <name evidence="2" type="ORF">BN869_000011088_1</name>
</gene>
<feature type="domain" description="Cupin type-2" evidence="1">
    <location>
        <begin position="94"/>
        <end position="154"/>
    </location>
</feature>
<protein>
    <recommendedName>
        <fullName evidence="1">Cupin type-2 domain-containing protein</fullName>
    </recommendedName>
</protein>
<name>A0A0B7KJH6_BIOOC</name>
<dbReference type="CDD" id="cd02231">
    <property type="entry name" value="cupin_BLL6423-like"/>
    <property type="match status" value="1"/>
</dbReference>
<reference evidence="2" key="1">
    <citation type="submission" date="2015-01" db="EMBL/GenBank/DDBJ databases">
        <authorList>
            <person name="Durling Mikael"/>
        </authorList>
    </citation>
    <scope>NUCLEOTIDE SEQUENCE</scope>
</reference>
<dbReference type="PANTHER" id="PTHR36156:SF2">
    <property type="entry name" value="CUPIN TYPE-2 DOMAIN-CONTAINING PROTEIN"/>
    <property type="match status" value="1"/>
</dbReference>
<dbReference type="InterPro" id="IPR013096">
    <property type="entry name" value="Cupin_2"/>
</dbReference>
<dbReference type="AlphaFoldDB" id="A0A0B7KJH6"/>
<dbReference type="InterPro" id="IPR047142">
    <property type="entry name" value="OryJ/VirC-like"/>
</dbReference>
<organism evidence="2">
    <name type="scientific">Bionectria ochroleuca</name>
    <name type="common">Gliocladium roseum</name>
    <dbReference type="NCBI Taxonomy" id="29856"/>
    <lineage>
        <taxon>Eukaryota</taxon>
        <taxon>Fungi</taxon>
        <taxon>Dikarya</taxon>
        <taxon>Ascomycota</taxon>
        <taxon>Pezizomycotina</taxon>
        <taxon>Sordariomycetes</taxon>
        <taxon>Hypocreomycetidae</taxon>
        <taxon>Hypocreales</taxon>
        <taxon>Bionectriaceae</taxon>
        <taxon>Clonostachys</taxon>
    </lineage>
</organism>
<proteinExistence type="predicted"/>
<dbReference type="InterPro" id="IPR014710">
    <property type="entry name" value="RmlC-like_jellyroll"/>
</dbReference>
<dbReference type="SUPFAM" id="SSF51182">
    <property type="entry name" value="RmlC-like cupins"/>
    <property type="match status" value="1"/>
</dbReference>
<dbReference type="PANTHER" id="PTHR36156">
    <property type="entry name" value="SLR2101 PROTEIN"/>
    <property type="match status" value="1"/>
</dbReference>
<dbReference type="Pfam" id="PF07883">
    <property type="entry name" value="Cupin_2"/>
    <property type="match status" value="1"/>
</dbReference>
<evidence type="ECO:0000259" key="1">
    <source>
        <dbReference type="Pfam" id="PF07883"/>
    </source>
</evidence>
<accession>A0A0B7KJH6</accession>
<dbReference type="InterPro" id="IPR011051">
    <property type="entry name" value="RmlC_Cupin_sf"/>
</dbReference>
<evidence type="ECO:0000313" key="2">
    <source>
        <dbReference type="EMBL" id="CEO55030.1"/>
    </source>
</evidence>
<dbReference type="EMBL" id="CDPU01000048">
    <property type="protein sequence ID" value="CEO55030.1"/>
    <property type="molecule type" value="Genomic_DNA"/>
</dbReference>
<sequence>MADQNQTTPEKTLPVVHRYITTHDESGNATFNTGVGEDIEFERSPLGADMFLSYSGNAFPAPLAHDADLDTYKCHLVKKPESFMIPNGFVSRYIDYHPGAPPLWHRTITLDFGVVIEGEIQLELESGEKRILKKGDVAVQRATNHAWSNPSKTEFARVFYVALDATAPVVDGEELAESLGVVSHK</sequence>